<organism evidence="10 11">
    <name type="scientific">Pseudo-nitzschia multistriata</name>
    <dbReference type="NCBI Taxonomy" id="183589"/>
    <lineage>
        <taxon>Eukaryota</taxon>
        <taxon>Sar</taxon>
        <taxon>Stramenopiles</taxon>
        <taxon>Ochrophyta</taxon>
        <taxon>Bacillariophyta</taxon>
        <taxon>Bacillariophyceae</taxon>
        <taxon>Bacillariophycidae</taxon>
        <taxon>Bacillariales</taxon>
        <taxon>Bacillariaceae</taxon>
        <taxon>Pseudo-nitzschia</taxon>
    </lineage>
</organism>
<evidence type="ECO:0000256" key="5">
    <source>
        <dbReference type="ARBA" id="ARBA00022927"/>
    </source>
</evidence>
<dbReference type="Proteomes" id="UP000291116">
    <property type="component" value="Unassembled WGS sequence"/>
</dbReference>
<dbReference type="InterPro" id="IPR011989">
    <property type="entry name" value="ARM-like"/>
</dbReference>
<evidence type="ECO:0000256" key="1">
    <source>
        <dbReference type="ARBA" id="ARBA00004308"/>
    </source>
</evidence>
<evidence type="ECO:0000256" key="3">
    <source>
        <dbReference type="ARBA" id="ARBA00022448"/>
    </source>
</evidence>
<evidence type="ECO:0000259" key="9">
    <source>
        <dbReference type="Pfam" id="PF26171"/>
    </source>
</evidence>
<feature type="compositionally biased region" description="Polar residues" evidence="7">
    <location>
        <begin position="783"/>
        <end position="846"/>
    </location>
</feature>
<dbReference type="GO" id="GO:0006623">
    <property type="term" value="P:protein targeting to vacuole"/>
    <property type="evidence" value="ECO:0007669"/>
    <property type="project" value="TreeGrafter"/>
</dbReference>
<dbReference type="GO" id="GO:0010008">
    <property type="term" value="C:endosome membrane"/>
    <property type="evidence" value="ECO:0007669"/>
    <property type="project" value="TreeGrafter"/>
</dbReference>
<dbReference type="InterPro" id="IPR017105">
    <property type="entry name" value="AP3_complex_dsu"/>
</dbReference>
<dbReference type="SUPFAM" id="SSF48371">
    <property type="entry name" value="ARM repeat"/>
    <property type="match status" value="1"/>
</dbReference>
<feature type="region of interest" description="Disordered" evidence="7">
    <location>
        <begin position="783"/>
        <end position="882"/>
    </location>
</feature>
<dbReference type="InterPro" id="IPR058898">
    <property type="entry name" value="Mu_AP3"/>
</dbReference>
<feature type="domain" description="AP-3 complex subunit delta Mu C-terminal" evidence="9">
    <location>
        <begin position="1220"/>
        <end position="1310"/>
    </location>
</feature>
<feature type="domain" description="Clathrin/coatomer adaptor adaptin-like N-terminal" evidence="8">
    <location>
        <begin position="23"/>
        <end position="601"/>
    </location>
</feature>
<dbReference type="InterPro" id="IPR016024">
    <property type="entry name" value="ARM-type_fold"/>
</dbReference>
<evidence type="ECO:0000256" key="6">
    <source>
        <dbReference type="ARBA" id="ARBA00023136"/>
    </source>
</evidence>
<evidence type="ECO:0000256" key="7">
    <source>
        <dbReference type="SAM" id="MobiDB-lite"/>
    </source>
</evidence>
<keyword evidence="11" id="KW-1185">Reference proteome</keyword>
<feature type="compositionally biased region" description="Basic residues" evidence="7">
    <location>
        <begin position="965"/>
        <end position="979"/>
    </location>
</feature>
<keyword evidence="3" id="KW-0813">Transport</keyword>
<dbReference type="Pfam" id="PF26171">
    <property type="entry name" value="Mu_AP3"/>
    <property type="match status" value="1"/>
</dbReference>
<protein>
    <submittedName>
        <fullName evidence="10">Uncharacterized protein</fullName>
    </submittedName>
</protein>
<reference evidence="10 11" key="1">
    <citation type="submission" date="2019-01" db="EMBL/GenBank/DDBJ databases">
        <authorList>
            <person name="Ferrante I. M."/>
        </authorList>
    </citation>
    <scope>NUCLEOTIDE SEQUENCE [LARGE SCALE GENOMIC DNA]</scope>
    <source>
        <strain evidence="10 11">B856</strain>
    </source>
</reference>
<comment type="similarity">
    <text evidence="2">Belongs to the adaptor complexes large subunit family.</text>
</comment>
<keyword evidence="6" id="KW-0472">Membrane</keyword>
<dbReference type="OrthoDB" id="10264595at2759"/>
<dbReference type="PANTHER" id="PTHR22781">
    <property type="entry name" value="DELTA ADAPTIN-RELATED"/>
    <property type="match status" value="1"/>
</dbReference>
<keyword evidence="5" id="KW-0653">Protein transport</keyword>
<feature type="region of interest" description="Disordered" evidence="7">
    <location>
        <begin position="615"/>
        <end position="647"/>
    </location>
</feature>
<evidence type="ECO:0000256" key="4">
    <source>
        <dbReference type="ARBA" id="ARBA00022737"/>
    </source>
</evidence>
<feature type="region of interest" description="Disordered" evidence="7">
    <location>
        <begin position="943"/>
        <end position="993"/>
    </location>
</feature>
<evidence type="ECO:0000259" key="8">
    <source>
        <dbReference type="Pfam" id="PF01602"/>
    </source>
</evidence>
<dbReference type="InterPro" id="IPR002553">
    <property type="entry name" value="Clathrin/coatomer_adapt-like_N"/>
</dbReference>
<proteinExistence type="inferred from homology"/>
<dbReference type="EMBL" id="CAACVS010000335">
    <property type="protein sequence ID" value="VEU41174.1"/>
    <property type="molecule type" value="Genomic_DNA"/>
</dbReference>
<dbReference type="Pfam" id="PF01602">
    <property type="entry name" value="Adaptin_N"/>
    <property type="match status" value="1"/>
</dbReference>
<feature type="region of interest" description="Disordered" evidence="7">
    <location>
        <begin position="1005"/>
        <end position="1025"/>
    </location>
</feature>
<dbReference type="Gene3D" id="1.25.10.10">
    <property type="entry name" value="Leucine-rich Repeat Variant"/>
    <property type="match status" value="1"/>
</dbReference>
<dbReference type="GO" id="GO:0030123">
    <property type="term" value="C:AP-3 adaptor complex"/>
    <property type="evidence" value="ECO:0007669"/>
    <property type="project" value="InterPro"/>
</dbReference>
<name>A0A448ZGL5_9STRA</name>
<dbReference type="PANTHER" id="PTHR22781:SF12">
    <property type="entry name" value="AP-3 COMPLEX SUBUNIT DELTA-1"/>
    <property type="match status" value="1"/>
</dbReference>
<dbReference type="GO" id="GO:0006896">
    <property type="term" value="P:Golgi to vacuole transport"/>
    <property type="evidence" value="ECO:0007669"/>
    <property type="project" value="TreeGrafter"/>
</dbReference>
<gene>
    <name evidence="10" type="ORF">PSNMU_V1.4_AUG-EV-PASAV3_0081410</name>
</gene>
<comment type="subcellular location">
    <subcellularLocation>
        <location evidence="1">Endomembrane system</location>
    </subcellularLocation>
</comment>
<keyword evidence="4" id="KW-0677">Repeat</keyword>
<accession>A0A448ZGL5</accession>
<evidence type="ECO:0000256" key="2">
    <source>
        <dbReference type="ARBA" id="ARBA00006613"/>
    </source>
</evidence>
<feature type="compositionally biased region" description="Acidic residues" evidence="7">
    <location>
        <begin position="623"/>
        <end position="634"/>
    </location>
</feature>
<evidence type="ECO:0000313" key="10">
    <source>
        <dbReference type="EMBL" id="VEU41174.1"/>
    </source>
</evidence>
<feature type="compositionally biased region" description="Basic residues" evidence="7">
    <location>
        <begin position="865"/>
        <end position="874"/>
    </location>
</feature>
<feature type="compositionally biased region" description="Low complexity" evidence="7">
    <location>
        <begin position="1005"/>
        <end position="1017"/>
    </location>
</feature>
<sequence length="1311" mass="142952">MFEKTLQDIVKGIRASKRDTALYISQCISEIKTEINSDDMYIKTNALQKLTFLHMMGYSMSWASFATTEVMSSPRFAQKRIGYLAAAQGFTQDTDVILLTTNLLKKELHSAVAGAGIYEAGLAINCVSNIVTEQLAQDLLPELTNLTTHSQPYLRKKALLCLFKLFIKYPQGLRLTFEKIQQCLNDSNPAVVSCAVNVITELSHTNPKNYLHLAPAFFDILTNSNNNWMLIKVVKLLGSLVPEEPRLARKLLDPLAGVVRSTPAKSLLYEAAHAITKCLPYCQKSDGSMPANTPDIVALCAQTFRDFVQEKDANLKYLGLVGFGSLVQSFPKVLSSSGYRPLILACLSDEDVTIRSRALDLLPSMASRKNLVELVGQLLQHVEFANGTYKLDLVAKVVEMCSGDKYALMQDFRWYLDTLLQLGHMRGLDAHGELLRSQICDVALRVLPVRAYAVKRSMEVLLEGNNDNNAANITDNGRGKHIMPEILPALAWIVGEYSDLLPEAMTMDSDAVYIYDENSEGPSHSLLQAVTAPINSNKLAASTQSVFLQASLKIFAASCANSQVSDSELEACVHTIFFNLGVYMESTDSEVRERANTLNGVLVALELTSGLRGLGPPGLTALDDGEGESDDDSPDDHTPSDGNLLNMPAIASAKVKETSASKKLDPFENMVGKSEGSLALRCRNASSTLNYLLKPSPMKPTGAKAQRKKQAALTGVDVDLNVPIDASVFSFWIEEEKAHRQSSRLSMEAVSFTQQKPMTLSKPTSNVSADAVPSIDAQSSFTNDVMSNSFSNNNEPSMTSGLLSPGQSQDNVRQNPTKTANDPFYLNSSTATTDLRNESNSKTNLPTRFGNIQLGDDDDEDTDVKKKKKKKNKKQKETTNASQLGFQNMAIYESDDDDDDVIQFKPSMRAGGRKNGSELNGLANVDLSEPLREDEVFLERKHRVVPERQPEPVSMDMATEAERSKSKKKKKKKDSKKSKKDSNQQMNEPPTKEFDLLDLFNATTQAPPSQQTAPTQTFSYSSNGMQNQHNLVNNAFDGILGLPNPAQGFSAAGPQNSITDLYGVTTQNSKAISSSKVGTSGKKPYLLATIKPSSASGSPSVDWSRVQLSYRVSRSQMESSMGVSLVIRIQNDTNATTLSGLVLQLKNHGDIQIGDVAPNSTVESSKVGPFSYPSLDVALEVKGKLATRDSNVSVKLTLPVSVHMSPSGDGMTMERVASELASSQWASHSTKIAHNSTMAPEKIKQKVCTFLRMTEVDPTNPSYGTLAGTSASGVPVRVLIKVKTDTVKLDIKSGNIDLGKAIASELKKLII</sequence>
<evidence type="ECO:0000313" key="11">
    <source>
        <dbReference type="Proteomes" id="UP000291116"/>
    </source>
</evidence>